<dbReference type="EC" id="5.3.1.24" evidence="3 9"/>
<evidence type="ECO:0000256" key="4">
    <source>
        <dbReference type="ARBA" id="ARBA00022272"/>
    </source>
</evidence>
<protein>
    <recommendedName>
        <fullName evidence="4 9">N-(5'-phosphoribosyl)anthranilate isomerase</fullName>
        <shortName evidence="9">PRAI</shortName>
        <ecNumber evidence="3 9">5.3.1.24</ecNumber>
    </recommendedName>
</protein>
<evidence type="ECO:0000256" key="8">
    <source>
        <dbReference type="ARBA" id="ARBA00023235"/>
    </source>
</evidence>
<dbReference type="OrthoDB" id="9786954at2"/>
<comment type="similarity">
    <text evidence="9">Belongs to the TrpF family.</text>
</comment>
<dbReference type="HAMAP" id="MF_00135">
    <property type="entry name" value="PRAI"/>
    <property type="match status" value="1"/>
</dbReference>
<dbReference type="SUPFAM" id="SSF51366">
    <property type="entry name" value="Ribulose-phoshate binding barrel"/>
    <property type="match status" value="1"/>
</dbReference>
<dbReference type="InterPro" id="IPR044643">
    <property type="entry name" value="TrpF_fam"/>
</dbReference>
<dbReference type="GO" id="GO:0004640">
    <property type="term" value="F:phosphoribosylanthranilate isomerase activity"/>
    <property type="evidence" value="ECO:0007669"/>
    <property type="project" value="UniProtKB-UniRule"/>
</dbReference>
<accession>A0A2R4W2U2</accession>
<keyword evidence="6 9" id="KW-0822">Tryptophan biosynthesis</keyword>
<evidence type="ECO:0000256" key="3">
    <source>
        <dbReference type="ARBA" id="ARBA00012572"/>
    </source>
</evidence>
<dbReference type="Proteomes" id="UP000244792">
    <property type="component" value="Chromosome"/>
</dbReference>
<comment type="pathway">
    <text evidence="2 9">Amino-acid biosynthesis; L-tryptophan biosynthesis; L-tryptophan from chorismate: step 3/5.</text>
</comment>
<comment type="catalytic activity">
    <reaction evidence="1 9">
        <text>N-(5-phospho-beta-D-ribosyl)anthranilate = 1-(2-carboxyphenylamino)-1-deoxy-D-ribulose 5-phosphate</text>
        <dbReference type="Rhea" id="RHEA:21540"/>
        <dbReference type="ChEBI" id="CHEBI:18277"/>
        <dbReference type="ChEBI" id="CHEBI:58613"/>
        <dbReference type="EC" id="5.3.1.24"/>
    </reaction>
</comment>
<dbReference type="GO" id="GO:0000162">
    <property type="term" value="P:L-tryptophan biosynthetic process"/>
    <property type="evidence" value="ECO:0007669"/>
    <property type="project" value="UniProtKB-UniRule"/>
</dbReference>
<dbReference type="InterPro" id="IPR011060">
    <property type="entry name" value="RibuloseP-bd_barrel"/>
</dbReference>
<evidence type="ECO:0000259" key="10">
    <source>
        <dbReference type="Pfam" id="PF00697"/>
    </source>
</evidence>
<evidence type="ECO:0000313" key="12">
    <source>
        <dbReference type="Proteomes" id="UP000244792"/>
    </source>
</evidence>
<dbReference type="InterPro" id="IPR013785">
    <property type="entry name" value="Aldolase_TIM"/>
</dbReference>
<evidence type="ECO:0000256" key="9">
    <source>
        <dbReference type="HAMAP-Rule" id="MF_00135"/>
    </source>
</evidence>
<name>A0A2R4W2U2_THEAF</name>
<dbReference type="PANTHER" id="PTHR42894:SF1">
    <property type="entry name" value="N-(5'-PHOSPHORIBOSYL)ANTHRANILATE ISOMERASE"/>
    <property type="match status" value="1"/>
</dbReference>
<reference evidence="11 12" key="1">
    <citation type="submission" date="2017-04" db="EMBL/GenBank/DDBJ databases">
        <title>Genomic insights into metabolism of Thermodesulfobium acidiphilum.</title>
        <authorList>
            <person name="Toshchakov S.V."/>
            <person name="Frolov E.N."/>
            <person name="Kublanov I.V."/>
            <person name="Samarov N.I."/>
            <person name="Novikov A."/>
            <person name="Lebedinsky A.V."/>
            <person name="Bonch-Osmolovskaya E.A."/>
            <person name="Chernyh N.A."/>
        </authorList>
    </citation>
    <scope>NUCLEOTIDE SEQUENCE [LARGE SCALE GENOMIC DNA]</scope>
    <source>
        <strain evidence="11 12">3127-1</strain>
    </source>
</reference>
<dbReference type="Gene3D" id="3.20.20.70">
    <property type="entry name" value="Aldolase class I"/>
    <property type="match status" value="1"/>
</dbReference>
<evidence type="ECO:0000256" key="2">
    <source>
        <dbReference type="ARBA" id="ARBA00004664"/>
    </source>
</evidence>
<keyword evidence="5 9" id="KW-0028">Amino-acid biosynthesis</keyword>
<evidence type="ECO:0000256" key="1">
    <source>
        <dbReference type="ARBA" id="ARBA00001164"/>
    </source>
</evidence>
<evidence type="ECO:0000256" key="5">
    <source>
        <dbReference type="ARBA" id="ARBA00022605"/>
    </source>
</evidence>
<dbReference type="UniPathway" id="UPA00035">
    <property type="reaction ID" value="UER00042"/>
</dbReference>
<sequence>MLIKICGIRNLEDAIVSSSFNPDYLGLIFCDSPRKVDIATGKKIVNSLSNKKFIGVFQNNPIEEVLEIAKSCNLFGVQLHGEEDPRDIEIVKENKFIAIKAFRIENSLPKNLSEYKPDYFLFDKVKGIKNLNTDALKDYNLNILFLIAGGLSSENVLDIITKISKPQFCGVDLASGVERGNKKDPVLLKNFFSALKKQTLFGGQKVE</sequence>
<keyword evidence="12" id="KW-1185">Reference proteome</keyword>
<evidence type="ECO:0000313" key="11">
    <source>
        <dbReference type="EMBL" id="AWB11131.1"/>
    </source>
</evidence>
<proteinExistence type="inferred from homology"/>
<dbReference type="RefSeq" id="WP_108310231.1">
    <property type="nucleotide sequence ID" value="NZ_CP020921.1"/>
</dbReference>
<evidence type="ECO:0000256" key="7">
    <source>
        <dbReference type="ARBA" id="ARBA00023141"/>
    </source>
</evidence>
<feature type="domain" description="N-(5'phosphoribosyl) anthranilate isomerase (PRAI)" evidence="10">
    <location>
        <begin position="3"/>
        <end position="193"/>
    </location>
</feature>
<gene>
    <name evidence="9" type="primary">trpF</name>
    <name evidence="11" type="ORF">TDSAC_1795</name>
</gene>
<dbReference type="InterPro" id="IPR001240">
    <property type="entry name" value="PRAI_dom"/>
</dbReference>
<dbReference type="Pfam" id="PF00697">
    <property type="entry name" value="PRAI"/>
    <property type="match status" value="1"/>
</dbReference>
<dbReference type="CDD" id="cd00405">
    <property type="entry name" value="PRAI"/>
    <property type="match status" value="1"/>
</dbReference>
<dbReference type="AlphaFoldDB" id="A0A2R4W2U2"/>
<organism evidence="11 12">
    <name type="scientific">Thermodesulfobium acidiphilum</name>
    <dbReference type="NCBI Taxonomy" id="1794699"/>
    <lineage>
        <taxon>Bacteria</taxon>
        <taxon>Pseudomonadati</taxon>
        <taxon>Thermodesulfobiota</taxon>
        <taxon>Thermodesulfobiia</taxon>
        <taxon>Thermodesulfobiales</taxon>
        <taxon>Thermodesulfobiaceae</taxon>
        <taxon>Thermodesulfobium</taxon>
    </lineage>
</organism>
<dbReference type="KEGG" id="taci:TDSAC_1795"/>
<dbReference type="PANTHER" id="PTHR42894">
    <property type="entry name" value="N-(5'-PHOSPHORIBOSYL)ANTHRANILATE ISOMERASE"/>
    <property type="match status" value="1"/>
</dbReference>
<keyword evidence="8 9" id="KW-0413">Isomerase</keyword>
<evidence type="ECO:0000256" key="6">
    <source>
        <dbReference type="ARBA" id="ARBA00022822"/>
    </source>
</evidence>
<dbReference type="EMBL" id="CP020921">
    <property type="protein sequence ID" value="AWB11131.1"/>
    <property type="molecule type" value="Genomic_DNA"/>
</dbReference>
<keyword evidence="7 9" id="KW-0057">Aromatic amino acid biosynthesis</keyword>